<dbReference type="EMBL" id="NTBI01000011">
    <property type="protein sequence ID" value="PAX15963.1"/>
    <property type="molecule type" value="Genomic_DNA"/>
</dbReference>
<dbReference type="Proteomes" id="UP000217780">
    <property type="component" value="Unassembled WGS sequence"/>
</dbReference>
<dbReference type="AlphaFoldDB" id="A0A2A2T3A4"/>
<protein>
    <recommendedName>
        <fullName evidence="2">Phosphatidate phosphatase APP1 catalytic domain-containing protein</fullName>
    </recommendedName>
</protein>
<dbReference type="InterPro" id="IPR052935">
    <property type="entry name" value="Mg2+_PAP"/>
</dbReference>
<evidence type="ECO:0000313" key="4">
    <source>
        <dbReference type="Proteomes" id="UP000217780"/>
    </source>
</evidence>
<evidence type="ECO:0000256" key="1">
    <source>
        <dbReference type="SAM" id="SignalP"/>
    </source>
</evidence>
<organism evidence="3 4">
    <name type="scientific">Vandammella animalimorsus</name>
    <dbReference type="NCBI Taxonomy" id="2029117"/>
    <lineage>
        <taxon>Bacteria</taxon>
        <taxon>Pseudomonadati</taxon>
        <taxon>Pseudomonadota</taxon>
        <taxon>Betaproteobacteria</taxon>
        <taxon>Burkholderiales</taxon>
        <taxon>Comamonadaceae</taxon>
        <taxon>Vandammella</taxon>
    </lineage>
</organism>
<dbReference type="GO" id="GO:0008195">
    <property type="term" value="F:phosphatidate phosphatase activity"/>
    <property type="evidence" value="ECO:0007669"/>
    <property type="project" value="InterPro"/>
</dbReference>
<name>A0A2A2T3A4_9BURK</name>
<comment type="caution">
    <text evidence="3">The sequence shown here is derived from an EMBL/GenBank/DDBJ whole genome shotgun (WGS) entry which is preliminary data.</text>
</comment>
<accession>A0A2A2T3A4</accession>
<feature type="signal peptide" evidence="1">
    <location>
        <begin position="1"/>
        <end position="33"/>
    </location>
</feature>
<dbReference type="Pfam" id="PF09949">
    <property type="entry name" value="APP1_cat"/>
    <property type="match status" value="1"/>
</dbReference>
<reference evidence="3 4" key="1">
    <citation type="submission" date="2017-08" db="EMBL/GenBank/DDBJ databases">
        <title>WGS of Clinical strains of the CDC Group NO-1 linked to zoonotic infections in humans.</title>
        <authorList>
            <person name="Bernier A.-M."/>
            <person name="Bernard K."/>
        </authorList>
    </citation>
    <scope>NUCLEOTIDE SEQUENCE [LARGE SCALE GENOMIC DNA]</scope>
    <source>
        <strain evidence="3 4">NML91-0035</strain>
    </source>
</reference>
<dbReference type="RefSeq" id="WP_095541689.1">
    <property type="nucleotide sequence ID" value="NZ_NSJC01000003.1"/>
</dbReference>
<dbReference type="PROSITE" id="PS51318">
    <property type="entry name" value="TAT"/>
    <property type="match status" value="1"/>
</dbReference>
<evidence type="ECO:0000259" key="2">
    <source>
        <dbReference type="Pfam" id="PF09949"/>
    </source>
</evidence>
<proteinExistence type="predicted"/>
<feature type="chain" id="PRO_5012674765" description="Phosphatidate phosphatase APP1 catalytic domain-containing protein" evidence="1">
    <location>
        <begin position="34"/>
        <end position="387"/>
    </location>
</feature>
<dbReference type="InterPro" id="IPR006311">
    <property type="entry name" value="TAT_signal"/>
</dbReference>
<evidence type="ECO:0000313" key="3">
    <source>
        <dbReference type="EMBL" id="PAX15963.1"/>
    </source>
</evidence>
<gene>
    <name evidence="3" type="ORF">CLI92_11380</name>
</gene>
<dbReference type="GeneID" id="93875025"/>
<dbReference type="PANTHER" id="PTHR28208:SF3">
    <property type="entry name" value="PHOSPHATIDATE PHOSPHATASE APP1"/>
    <property type="match status" value="1"/>
</dbReference>
<keyword evidence="1" id="KW-0732">Signal</keyword>
<sequence>MSAGDDSAAAQGLRRRSLFALLSAAGAAGAASAALGLGGAQASPLKRDEHVLALPGLLWQGADGQLQADIELWVYENERRPGARSLFARYLGIELSQLSARERALFETRARWFLKDSERGKRLSIEMDGQGPLSLNRTDRAGRSSTQISLPSALWNRAWERAPAQPQAYSVTGRSQSQGWLWPMAAQGLSIVSDIDDTIKISQVRDTSQLLRNTFLAPFEAVPGMAAWLGQMQAAGAQAGRNVEVHYLSSSPVQLLEPLQDFLQGHGFPGGCLLLRESTSWSRLIPGAQDGERHKLAHLQRLMVRFPGRRFVLIGDSGEADPEIYAQAASRHPQQVAAILIRDVTGEAASAARYRQAMAALPAATPWYLIEDGAQGLAIAQQHGFWL</sequence>
<dbReference type="InterPro" id="IPR019236">
    <property type="entry name" value="APP1_cat"/>
</dbReference>
<feature type="domain" description="Phosphatidate phosphatase APP1 catalytic" evidence="2">
    <location>
        <begin position="190"/>
        <end position="343"/>
    </location>
</feature>
<dbReference type="PANTHER" id="PTHR28208">
    <property type="entry name" value="PHOSPHATIDATE PHOSPHATASE APP1"/>
    <property type="match status" value="1"/>
</dbReference>